<comment type="cofactor">
    <cofactor evidence="1">
        <name>heme</name>
        <dbReference type="ChEBI" id="CHEBI:30413"/>
    </cofactor>
</comment>
<comment type="caution">
    <text evidence="13">The sequence shown here is derived from an EMBL/GenBank/DDBJ whole genome shotgun (WGS) entry which is preliminary data.</text>
</comment>
<keyword evidence="9" id="KW-0408">Iron</keyword>
<organism evidence="13 14">
    <name type="scientific">Guyanagaster necrorhizus</name>
    <dbReference type="NCBI Taxonomy" id="856835"/>
    <lineage>
        <taxon>Eukaryota</taxon>
        <taxon>Fungi</taxon>
        <taxon>Dikarya</taxon>
        <taxon>Basidiomycota</taxon>
        <taxon>Agaricomycotina</taxon>
        <taxon>Agaricomycetes</taxon>
        <taxon>Agaricomycetidae</taxon>
        <taxon>Agaricales</taxon>
        <taxon>Marasmiineae</taxon>
        <taxon>Physalacriaceae</taxon>
        <taxon>Guyanagaster</taxon>
    </lineage>
</organism>
<keyword evidence="5" id="KW-0812">Transmembrane</keyword>
<feature type="region of interest" description="Disordered" evidence="12">
    <location>
        <begin position="141"/>
        <end position="165"/>
    </location>
</feature>
<keyword evidence="10" id="KW-0503">Monooxygenase</keyword>
<keyword evidence="6" id="KW-0479">Metal-binding</keyword>
<dbReference type="InterPro" id="IPR050364">
    <property type="entry name" value="Cytochrome_P450_fung"/>
</dbReference>
<evidence type="ECO:0000256" key="4">
    <source>
        <dbReference type="ARBA" id="ARBA00022617"/>
    </source>
</evidence>
<dbReference type="GO" id="GO:0004497">
    <property type="term" value="F:monooxygenase activity"/>
    <property type="evidence" value="ECO:0007669"/>
    <property type="project" value="UniProtKB-KW"/>
</dbReference>
<evidence type="ECO:0000256" key="3">
    <source>
        <dbReference type="ARBA" id="ARBA00010617"/>
    </source>
</evidence>
<evidence type="ECO:0000256" key="7">
    <source>
        <dbReference type="ARBA" id="ARBA00022989"/>
    </source>
</evidence>
<evidence type="ECO:0000256" key="2">
    <source>
        <dbReference type="ARBA" id="ARBA00004167"/>
    </source>
</evidence>
<protein>
    <submittedName>
        <fullName evidence="13">Uncharacterized protein</fullName>
    </submittedName>
</protein>
<comment type="similarity">
    <text evidence="3">Belongs to the cytochrome P450 family.</text>
</comment>
<dbReference type="SUPFAM" id="SSF48264">
    <property type="entry name" value="Cytochrome P450"/>
    <property type="match status" value="1"/>
</dbReference>
<dbReference type="PANTHER" id="PTHR46300:SF2">
    <property type="entry name" value="CYTOCHROME P450 MONOOXYGENASE ALNH-RELATED"/>
    <property type="match status" value="1"/>
</dbReference>
<evidence type="ECO:0000256" key="10">
    <source>
        <dbReference type="ARBA" id="ARBA00023033"/>
    </source>
</evidence>
<keyword evidence="8" id="KW-0560">Oxidoreductase</keyword>
<evidence type="ECO:0000313" key="14">
    <source>
        <dbReference type="Proteomes" id="UP000812287"/>
    </source>
</evidence>
<sequence length="212" mass="24007">MPTTRPWITFACWREVYGNFCSESVTVIIPCSSDTSMDLLVKRSPNYSDRPHFTMVCATLRMQQRLLHNCLNARAVGKLTTIQENEIRQLLKRLLEGPEKFHYLISRLTADMILRITYGYDSEDKNNGGIFTTPGACLVDQLPSGRHSPPTSGESKPNIQQGPKRPSPLIRVYRVFLWFPVGGEVEPWYDGDEGPGLAKYLATLHATLHLRV</sequence>
<dbReference type="GO" id="GO:0016705">
    <property type="term" value="F:oxidoreductase activity, acting on paired donors, with incorporation or reduction of molecular oxygen"/>
    <property type="evidence" value="ECO:0007669"/>
    <property type="project" value="InterPro"/>
</dbReference>
<dbReference type="RefSeq" id="XP_043035771.1">
    <property type="nucleotide sequence ID" value="XM_043179482.1"/>
</dbReference>
<dbReference type="GO" id="GO:0005506">
    <property type="term" value="F:iron ion binding"/>
    <property type="evidence" value="ECO:0007669"/>
    <property type="project" value="InterPro"/>
</dbReference>
<evidence type="ECO:0000256" key="5">
    <source>
        <dbReference type="ARBA" id="ARBA00022692"/>
    </source>
</evidence>
<dbReference type="EMBL" id="MU250552">
    <property type="protein sequence ID" value="KAG7442271.1"/>
    <property type="molecule type" value="Genomic_DNA"/>
</dbReference>
<accession>A0A9P7VLQ8</accession>
<gene>
    <name evidence="13" type="ORF">BT62DRAFT_1079391</name>
</gene>
<evidence type="ECO:0000256" key="9">
    <source>
        <dbReference type="ARBA" id="ARBA00023004"/>
    </source>
</evidence>
<dbReference type="Proteomes" id="UP000812287">
    <property type="component" value="Unassembled WGS sequence"/>
</dbReference>
<dbReference type="OrthoDB" id="2789670at2759"/>
<evidence type="ECO:0000256" key="1">
    <source>
        <dbReference type="ARBA" id="ARBA00001971"/>
    </source>
</evidence>
<keyword evidence="11" id="KW-0472">Membrane</keyword>
<dbReference type="PANTHER" id="PTHR46300">
    <property type="entry name" value="P450, PUTATIVE (EUROFUNG)-RELATED-RELATED"/>
    <property type="match status" value="1"/>
</dbReference>
<evidence type="ECO:0000256" key="8">
    <source>
        <dbReference type="ARBA" id="ARBA00023002"/>
    </source>
</evidence>
<evidence type="ECO:0000313" key="13">
    <source>
        <dbReference type="EMBL" id="KAG7442271.1"/>
    </source>
</evidence>
<dbReference type="GeneID" id="66101776"/>
<feature type="compositionally biased region" description="Polar residues" evidence="12">
    <location>
        <begin position="149"/>
        <end position="161"/>
    </location>
</feature>
<evidence type="ECO:0000256" key="11">
    <source>
        <dbReference type="ARBA" id="ARBA00023136"/>
    </source>
</evidence>
<keyword evidence="7" id="KW-1133">Transmembrane helix</keyword>
<dbReference type="Gene3D" id="1.10.630.10">
    <property type="entry name" value="Cytochrome P450"/>
    <property type="match status" value="1"/>
</dbReference>
<evidence type="ECO:0000256" key="6">
    <source>
        <dbReference type="ARBA" id="ARBA00022723"/>
    </source>
</evidence>
<name>A0A9P7VLQ8_9AGAR</name>
<dbReference type="InterPro" id="IPR036396">
    <property type="entry name" value="Cyt_P450_sf"/>
</dbReference>
<keyword evidence="14" id="KW-1185">Reference proteome</keyword>
<evidence type="ECO:0000256" key="12">
    <source>
        <dbReference type="SAM" id="MobiDB-lite"/>
    </source>
</evidence>
<dbReference type="AlphaFoldDB" id="A0A9P7VLQ8"/>
<dbReference type="GO" id="GO:0020037">
    <property type="term" value="F:heme binding"/>
    <property type="evidence" value="ECO:0007669"/>
    <property type="project" value="InterPro"/>
</dbReference>
<reference evidence="13" key="1">
    <citation type="submission" date="2020-11" db="EMBL/GenBank/DDBJ databases">
        <title>Adaptations for nitrogen fixation in a non-lichenized fungal sporocarp promotes dispersal by wood-feeding termites.</title>
        <authorList>
            <consortium name="DOE Joint Genome Institute"/>
            <person name="Koch R.A."/>
            <person name="Yoon G."/>
            <person name="Arayal U."/>
            <person name="Lail K."/>
            <person name="Amirebrahimi M."/>
            <person name="Labutti K."/>
            <person name="Lipzen A."/>
            <person name="Riley R."/>
            <person name="Barry K."/>
            <person name="Henrissat B."/>
            <person name="Grigoriev I.V."/>
            <person name="Herr J.R."/>
            <person name="Aime M.C."/>
        </authorList>
    </citation>
    <scope>NUCLEOTIDE SEQUENCE</scope>
    <source>
        <strain evidence="13">MCA 3950</strain>
    </source>
</reference>
<keyword evidence="4" id="KW-0349">Heme</keyword>
<comment type="subcellular location">
    <subcellularLocation>
        <location evidence="2">Membrane</location>
        <topology evidence="2">Single-pass membrane protein</topology>
    </subcellularLocation>
</comment>
<dbReference type="GO" id="GO:0016020">
    <property type="term" value="C:membrane"/>
    <property type="evidence" value="ECO:0007669"/>
    <property type="project" value="UniProtKB-SubCell"/>
</dbReference>
<proteinExistence type="inferred from homology"/>